<dbReference type="Proteomes" id="UP000054870">
    <property type="component" value="Unassembled WGS sequence"/>
</dbReference>
<organism evidence="2 3">
    <name type="scientific">Caballeronia catudaia</name>
    <dbReference type="NCBI Taxonomy" id="1777136"/>
    <lineage>
        <taxon>Bacteria</taxon>
        <taxon>Pseudomonadati</taxon>
        <taxon>Pseudomonadota</taxon>
        <taxon>Betaproteobacteria</taxon>
        <taxon>Burkholderiales</taxon>
        <taxon>Burkholderiaceae</taxon>
        <taxon>Caballeronia</taxon>
    </lineage>
</organism>
<dbReference type="InterPro" id="IPR043605">
    <property type="entry name" value="DUF883_C"/>
</dbReference>
<evidence type="ECO:0000313" key="3">
    <source>
        <dbReference type="Proteomes" id="UP000054870"/>
    </source>
</evidence>
<reference evidence="2" key="1">
    <citation type="submission" date="2016-01" db="EMBL/GenBank/DDBJ databases">
        <authorList>
            <person name="Peeters C."/>
        </authorList>
    </citation>
    <scope>NUCLEOTIDE SEQUENCE [LARGE SCALE GENOMIC DNA]</scope>
    <source>
        <strain evidence="2">LMG 29318</strain>
    </source>
</reference>
<keyword evidence="3" id="KW-1185">Reference proteome</keyword>
<protein>
    <submittedName>
        <fullName evidence="2">Membrane protein</fullName>
    </submittedName>
</protein>
<comment type="caution">
    <text evidence="2">The sequence shown here is derived from an EMBL/GenBank/DDBJ whole genome shotgun (WGS) entry which is preliminary data.</text>
</comment>
<accession>A0A158D896</accession>
<dbReference type="EMBL" id="FCOF02000055">
    <property type="protein sequence ID" value="SAK90904.1"/>
    <property type="molecule type" value="Genomic_DNA"/>
</dbReference>
<proteinExistence type="predicted"/>
<gene>
    <name evidence="2" type="ORF">AWB75_06377</name>
</gene>
<evidence type="ECO:0000259" key="1">
    <source>
        <dbReference type="Pfam" id="PF19029"/>
    </source>
</evidence>
<dbReference type="Pfam" id="PF19029">
    <property type="entry name" value="DUF883_C"/>
    <property type="match status" value="1"/>
</dbReference>
<sequence length="195" mass="20264">MAVDARQTGGLTGRAFGATLASSEGQRCFCSAMDAVNWRKAVDNANGSASPIHKMPSDEPPLARRTVASAMDAALSPGMGQAQSASVTPLTPGAAHKPAKYAPYHVHGSVLEGGDSPTVLAQPSSAMAEGQGSQFHPPRPVPRRMRVVLTDAQDVVAGRYRQAKEGTEDFVHENPWKSIALAAVGGLIVGLLAAR</sequence>
<dbReference type="AlphaFoldDB" id="A0A158D896"/>
<evidence type="ECO:0000313" key="2">
    <source>
        <dbReference type="EMBL" id="SAK90904.1"/>
    </source>
</evidence>
<feature type="domain" description="DUF883" evidence="1">
    <location>
        <begin position="167"/>
        <end position="195"/>
    </location>
</feature>
<name>A0A158D896_9BURK</name>